<dbReference type="AlphaFoldDB" id="G7Y3B1"/>
<dbReference type="SUPFAM" id="SSF57903">
    <property type="entry name" value="FYVE/PHD zinc finger"/>
    <property type="match status" value="1"/>
</dbReference>
<evidence type="ECO:0000313" key="1">
    <source>
        <dbReference type="EMBL" id="GAA47448.1"/>
    </source>
</evidence>
<name>G7Y3B1_CLOSI</name>
<reference key="2">
    <citation type="submission" date="2011-10" db="EMBL/GenBank/DDBJ databases">
        <title>The genome and transcriptome sequence of Clonorchis sinensis provide insights into the carcinogenic liver fluke.</title>
        <authorList>
            <person name="Wang X."/>
            <person name="Huang Y."/>
            <person name="Chen W."/>
            <person name="Liu H."/>
            <person name="Guo L."/>
            <person name="Chen Y."/>
            <person name="Luo F."/>
            <person name="Zhou W."/>
            <person name="Sun J."/>
            <person name="Mao Q."/>
            <person name="Liang P."/>
            <person name="Zhou C."/>
            <person name="Tian Y."/>
            <person name="Men J."/>
            <person name="Lv X."/>
            <person name="Huang L."/>
            <person name="Zhou J."/>
            <person name="Hu Y."/>
            <person name="Li R."/>
            <person name="Zhang F."/>
            <person name="Lei H."/>
            <person name="Li X."/>
            <person name="Hu X."/>
            <person name="Liang C."/>
            <person name="Xu J."/>
            <person name="Wu Z."/>
            <person name="Yu X."/>
        </authorList>
    </citation>
    <scope>NUCLEOTIDE SEQUENCE</scope>
    <source>
        <strain>Henan</strain>
    </source>
</reference>
<proteinExistence type="predicted"/>
<dbReference type="InterPro" id="IPR013083">
    <property type="entry name" value="Znf_RING/FYVE/PHD"/>
</dbReference>
<sequence>MSLISTGCTLQPSTDHNRCGRNGCLSNARRGMQCHIRKAWWHFKCTGLQDDQVSQLASSPDPFVCASCLYGKDPMRSATKKTAIKNETNYPLLDQNVLFKCFALIGLLNAKLELLSKALADTNTKKAATWTKFD</sequence>
<protein>
    <submittedName>
        <fullName evidence="1">Uncharacterized protein</fullName>
    </submittedName>
</protein>
<dbReference type="InterPro" id="IPR011011">
    <property type="entry name" value="Znf_FYVE_PHD"/>
</dbReference>
<gene>
    <name evidence="1" type="ORF">CLF_100374</name>
</gene>
<accession>G7Y3B1</accession>
<reference evidence="1" key="1">
    <citation type="journal article" date="2011" name="Genome Biol.">
        <title>The draft genome of the carcinogenic human liver fluke Clonorchis sinensis.</title>
        <authorList>
            <person name="Wang X."/>
            <person name="Chen W."/>
            <person name="Huang Y."/>
            <person name="Sun J."/>
            <person name="Men J."/>
            <person name="Liu H."/>
            <person name="Luo F."/>
            <person name="Guo L."/>
            <person name="Lv X."/>
            <person name="Deng C."/>
            <person name="Zhou C."/>
            <person name="Fan Y."/>
            <person name="Li X."/>
            <person name="Huang L."/>
            <person name="Hu Y."/>
            <person name="Liang C."/>
            <person name="Hu X."/>
            <person name="Xu J."/>
            <person name="Yu X."/>
        </authorList>
    </citation>
    <scope>NUCLEOTIDE SEQUENCE [LARGE SCALE GENOMIC DNA]</scope>
    <source>
        <strain evidence="1">Henan</strain>
    </source>
</reference>
<organism evidence="1 2">
    <name type="scientific">Clonorchis sinensis</name>
    <name type="common">Chinese liver fluke</name>
    <dbReference type="NCBI Taxonomy" id="79923"/>
    <lineage>
        <taxon>Eukaryota</taxon>
        <taxon>Metazoa</taxon>
        <taxon>Spiralia</taxon>
        <taxon>Lophotrochozoa</taxon>
        <taxon>Platyhelminthes</taxon>
        <taxon>Trematoda</taxon>
        <taxon>Digenea</taxon>
        <taxon>Opisthorchiida</taxon>
        <taxon>Opisthorchiata</taxon>
        <taxon>Opisthorchiidae</taxon>
        <taxon>Clonorchis</taxon>
    </lineage>
</organism>
<dbReference type="EMBL" id="DF142839">
    <property type="protein sequence ID" value="GAA47448.1"/>
    <property type="molecule type" value="Genomic_DNA"/>
</dbReference>
<evidence type="ECO:0000313" key="2">
    <source>
        <dbReference type="Proteomes" id="UP000008909"/>
    </source>
</evidence>
<dbReference type="Gene3D" id="3.30.40.10">
    <property type="entry name" value="Zinc/RING finger domain, C3HC4 (zinc finger)"/>
    <property type="match status" value="1"/>
</dbReference>
<dbReference type="Proteomes" id="UP000008909">
    <property type="component" value="Unassembled WGS sequence"/>
</dbReference>
<keyword evidence="2" id="KW-1185">Reference proteome</keyword>